<dbReference type="SUPFAM" id="SSF53335">
    <property type="entry name" value="S-adenosyl-L-methionine-dependent methyltransferases"/>
    <property type="match status" value="1"/>
</dbReference>
<comment type="catalytic activity">
    <reaction evidence="6 7">
        <text>L-arginyl-[protein] + 2 S-adenosyl-L-methionine = N(omega),N(omega)'-dimethyl-L-arginyl-[protein] + 2 S-adenosyl-L-homocysteine + 2 H(+)</text>
        <dbReference type="Rhea" id="RHEA:48108"/>
        <dbReference type="Rhea" id="RHEA-COMP:10532"/>
        <dbReference type="Rhea" id="RHEA-COMP:11992"/>
        <dbReference type="ChEBI" id="CHEBI:15378"/>
        <dbReference type="ChEBI" id="CHEBI:29965"/>
        <dbReference type="ChEBI" id="CHEBI:57856"/>
        <dbReference type="ChEBI" id="CHEBI:59789"/>
        <dbReference type="ChEBI" id="CHEBI:88221"/>
        <dbReference type="EC" id="2.1.1.320"/>
    </reaction>
</comment>
<dbReference type="Proteomes" id="UP000492820">
    <property type="component" value="Unassembled WGS sequence"/>
</dbReference>
<dbReference type="GO" id="GO:0035243">
    <property type="term" value="F:protein-arginine omega-N symmetric methyltransferase activity"/>
    <property type="evidence" value="ECO:0007669"/>
    <property type="project" value="UniProtKB-EC"/>
</dbReference>
<reference evidence="8" key="2">
    <citation type="submission" date="2014-06" db="EMBL/GenBank/DDBJ databases">
        <authorList>
            <person name="Aslett M."/>
        </authorList>
    </citation>
    <scope>NUCLEOTIDE SEQUENCE</scope>
</reference>
<dbReference type="AlphaFoldDB" id="A0A068WAI3"/>
<dbReference type="PANTHER" id="PTHR12049:SF7">
    <property type="entry name" value="PROTEIN ARGININE METHYLTRANSFERASE NDUFAF7, MITOCHONDRIAL"/>
    <property type="match status" value="1"/>
</dbReference>
<dbReference type="GO" id="GO:0032981">
    <property type="term" value="P:mitochondrial respiratory chain complex I assembly"/>
    <property type="evidence" value="ECO:0007669"/>
    <property type="project" value="TreeGrafter"/>
</dbReference>
<evidence type="ECO:0000256" key="6">
    <source>
        <dbReference type="ARBA" id="ARBA00048612"/>
    </source>
</evidence>
<comment type="function">
    <text evidence="7">Arginine methyltransferase involved in the assembly or stability of mitochondrial NADH:ubiquinone oxidoreductase complex (complex I).</text>
</comment>
<evidence type="ECO:0000256" key="1">
    <source>
        <dbReference type="ARBA" id="ARBA00004173"/>
    </source>
</evidence>
<dbReference type="PANTHER" id="PTHR12049">
    <property type="entry name" value="PROTEIN ARGININE METHYLTRANSFERASE NDUFAF7, MITOCHONDRIAL"/>
    <property type="match status" value="1"/>
</dbReference>
<dbReference type="Gene3D" id="3.40.50.12710">
    <property type="match status" value="1"/>
</dbReference>
<proteinExistence type="inferred from homology"/>
<dbReference type="GO" id="GO:0032259">
    <property type="term" value="P:methylation"/>
    <property type="evidence" value="ECO:0007669"/>
    <property type="project" value="UniProtKB-KW"/>
</dbReference>
<evidence type="ECO:0000313" key="9">
    <source>
        <dbReference type="Proteomes" id="UP000492820"/>
    </source>
</evidence>
<sequence>MPSWMRAIRHSSHLAIRCFCMKPPLKEDLNAILCRQIRSAGPISVAEYMKIAMHHPVHGYYTNFSVLGPDGDFITSPEISQIFGEILGIWIVNEWMKYSKNAPFDIVELGPGRGTLMATVIKALCKFPTGSSLFRHLYFVERSDRLRELQKSVISPILKTYCIKPELSWHSSLDEIPGGCVTFYLANEFFDALPIHRFQQVDNDWREVFVSVMGPSNPVESGDQLAFVTSPSSTIAASTYLPLAGDLSDKNCVEICPEAGAILQKIASRIATDGGSALISDYGHLGECGDTLRAFKDHKLHDPLKDPGQADITADVDFAFLRRSVEAIKEPVIFHGPVSQAYFLVHMGILLRLKVLVERTTSEEDKKRLIAATEMLIGSNQMGKRFKFMALTPGRSEKEKEHIPAGFYPTWDTDKA</sequence>
<evidence type="ECO:0000256" key="2">
    <source>
        <dbReference type="ARBA" id="ARBA00005891"/>
    </source>
</evidence>
<comment type="similarity">
    <text evidence="2 7">Belongs to the NDUFAF7 family.</text>
</comment>
<dbReference type="EMBL" id="LK028576">
    <property type="protein sequence ID" value="CDS16681.1"/>
    <property type="molecule type" value="Genomic_DNA"/>
</dbReference>
<accession>A0A068WAI3</accession>
<gene>
    <name evidence="8" type="ORF">EgrG_000910600</name>
</gene>
<dbReference type="WBParaSite" id="EgrG_000910600">
    <property type="protein sequence ID" value="EgrG_000910600"/>
    <property type="gene ID" value="EgrG_000910600"/>
</dbReference>
<protein>
    <recommendedName>
        <fullName evidence="7">Protein arginine methyltransferase NDUFAF7</fullName>
        <ecNumber evidence="7">2.1.1.320</ecNumber>
    </recommendedName>
</protein>
<evidence type="ECO:0000313" key="8">
    <source>
        <dbReference type="EMBL" id="CDS16681.1"/>
    </source>
</evidence>
<reference evidence="10" key="3">
    <citation type="submission" date="2020-10" db="UniProtKB">
        <authorList>
            <consortium name="WormBaseParasite"/>
        </authorList>
    </citation>
    <scope>IDENTIFICATION</scope>
</reference>
<keyword evidence="4 7" id="KW-0808">Transferase</keyword>
<dbReference type="InterPro" id="IPR038375">
    <property type="entry name" value="NDUFAF7_sf"/>
</dbReference>
<evidence type="ECO:0000256" key="3">
    <source>
        <dbReference type="ARBA" id="ARBA00022603"/>
    </source>
</evidence>
<name>A0A068WAI3_ECHGR</name>
<dbReference type="InterPro" id="IPR003788">
    <property type="entry name" value="NDUFAF7"/>
</dbReference>
<evidence type="ECO:0000313" key="10">
    <source>
        <dbReference type="WBParaSite" id="EgrG_000910600"/>
    </source>
</evidence>
<organism evidence="8">
    <name type="scientific">Echinococcus granulosus</name>
    <name type="common">Hydatid tapeworm</name>
    <dbReference type="NCBI Taxonomy" id="6210"/>
    <lineage>
        <taxon>Eukaryota</taxon>
        <taxon>Metazoa</taxon>
        <taxon>Spiralia</taxon>
        <taxon>Lophotrochozoa</taxon>
        <taxon>Platyhelminthes</taxon>
        <taxon>Cestoda</taxon>
        <taxon>Eucestoda</taxon>
        <taxon>Cyclophyllidea</taxon>
        <taxon>Taeniidae</taxon>
        <taxon>Echinococcus</taxon>
        <taxon>Echinococcus granulosus group</taxon>
    </lineage>
</organism>
<evidence type="ECO:0000256" key="7">
    <source>
        <dbReference type="RuleBase" id="RU364114"/>
    </source>
</evidence>
<keyword evidence="3 7" id="KW-0489">Methyltransferase</keyword>
<comment type="subcellular location">
    <subcellularLocation>
        <location evidence="1 7">Mitochondrion</location>
    </subcellularLocation>
</comment>
<keyword evidence="5 7" id="KW-0496">Mitochondrion</keyword>
<dbReference type="InterPro" id="IPR029063">
    <property type="entry name" value="SAM-dependent_MTases_sf"/>
</dbReference>
<dbReference type="Pfam" id="PF02636">
    <property type="entry name" value="Methyltransf_28"/>
    <property type="match status" value="1"/>
</dbReference>
<dbReference type="OrthoDB" id="438553at2759"/>
<evidence type="ECO:0000256" key="5">
    <source>
        <dbReference type="ARBA" id="ARBA00023128"/>
    </source>
</evidence>
<dbReference type="EC" id="2.1.1.320" evidence="7"/>
<reference evidence="8 9" key="1">
    <citation type="journal article" date="2013" name="Nature">
        <title>The genomes of four tapeworm species reveal adaptations to parasitism.</title>
        <authorList>
            <person name="Tsai I.J."/>
            <person name="Zarowiecki M."/>
            <person name="Holroyd N."/>
            <person name="Garciarrubio A."/>
            <person name="Sanchez-Flores A."/>
            <person name="Brooks K.L."/>
            <person name="Tracey A."/>
            <person name="Bobes R.J."/>
            <person name="Fragoso G."/>
            <person name="Sciutto E."/>
            <person name="Aslett M."/>
            <person name="Beasley H."/>
            <person name="Bennett H.M."/>
            <person name="Cai J."/>
            <person name="Camicia F."/>
            <person name="Clark R."/>
            <person name="Cucher M."/>
            <person name="De Silva N."/>
            <person name="Day T.A."/>
            <person name="Deplazes P."/>
            <person name="Estrada K."/>
            <person name="Fernandez C."/>
            <person name="Holland P.W."/>
            <person name="Hou J."/>
            <person name="Hu S."/>
            <person name="Huckvale T."/>
            <person name="Hung S.S."/>
            <person name="Kamenetzky L."/>
            <person name="Keane J.A."/>
            <person name="Kiss F."/>
            <person name="Koziol U."/>
            <person name="Lambert O."/>
            <person name="Liu K."/>
            <person name="Luo X."/>
            <person name="Luo Y."/>
            <person name="Macchiaroli N."/>
            <person name="Nichol S."/>
            <person name="Paps J."/>
            <person name="Parkinson J."/>
            <person name="Pouchkina-Stantcheva N."/>
            <person name="Riddiford N."/>
            <person name="Rosenzvit M."/>
            <person name="Salinas G."/>
            <person name="Wasmuth J.D."/>
            <person name="Zamanian M."/>
            <person name="Zheng Y."/>
            <person name="Cai X."/>
            <person name="Soberon X."/>
            <person name="Olson P.D."/>
            <person name="Laclette J.P."/>
            <person name="Brehm K."/>
            <person name="Berriman M."/>
            <person name="Garciarrubio A."/>
            <person name="Bobes R.J."/>
            <person name="Fragoso G."/>
            <person name="Sanchez-Flores A."/>
            <person name="Estrada K."/>
            <person name="Cevallos M.A."/>
            <person name="Morett E."/>
            <person name="Gonzalez V."/>
            <person name="Portillo T."/>
            <person name="Ochoa-Leyva A."/>
            <person name="Jose M.V."/>
            <person name="Sciutto E."/>
            <person name="Landa A."/>
            <person name="Jimenez L."/>
            <person name="Valdes V."/>
            <person name="Carrero J.C."/>
            <person name="Larralde C."/>
            <person name="Morales-Montor J."/>
            <person name="Limon-Lason J."/>
            <person name="Soberon X."/>
            <person name="Laclette J.P."/>
        </authorList>
    </citation>
    <scope>NUCLEOTIDE SEQUENCE [LARGE SCALE GENOMIC DNA]</scope>
</reference>
<evidence type="ECO:0000256" key="4">
    <source>
        <dbReference type="ARBA" id="ARBA00022679"/>
    </source>
</evidence>
<dbReference type="GO" id="GO:0005739">
    <property type="term" value="C:mitochondrion"/>
    <property type="evidence" value="ECO:0007669"/>
    <property type="project" value="UniProtKB-SubCell"/>
</dbReference>